<comment type="caution">
    <text evidence="1">The sequence shown here is derived from an EMBL/GenBank/DDBJ whole genome shotgun (WGS) entry which is preliminary data.</text>
</comment>
<organism evidence="1 2">
    <name type="scientific">Micromonospora craterilacus</name>
    <dbReference type="NCBI Taxonomy" id="1655439"/>
    <lineage>
        <taxon>Bacteria</taxon>
        <taxon>Bacillati</taxon>
        <taxon>Actinomycetota</taxon>
        <taxon>Actinomycetes</taxon>
        <taxon>Micromonosporales</taxon>
        <taxon>Micromonosporaceae</taxon>
        <taxon>Micromonospora</taxon>
    </lineage>
</organism>
<evidence type="ECO:0000313" key="2">
    <source>
        <dbReference type="Proteomes" id="UP000248924"/>
    </source>
</evidence>
<keyword evidence="2" id="KW-1185">Reference proteome</keyword>
<sequence>MPVTLRRAWFGHELGEFRPCLHTYDEYPLDEQPELDLHGTFAWLGQPGARDDAGVAHLQTLDRLLAADRLALPDDFVTFYSDAERSYALDDASATGCWTDLSKSPIVSPIEPEARMVRFLRDQQDCVIWYLYLRPADSLVVHSAVDYGSLSEDDWSGYEPDEMEIVQCAASFEEFAYRFWLEGTIWIRLNGRDDQPLDQTMLAYLNHYRR</sequence>
<accession>A0A2W2E9Y4</accession>
<protein>
    <submittedName>
        <fullName evidence="1">Uncharacterized protein</fullName>
    </submittedName>
</protein>
<proteinExistence type="predicted"/>
<dbReference type="AlphaFoldDB" id="A0A2W2E9Y4"/>
<dbReference type="Proteomes" id="UP000248924">
    <property type="component" value="Unassembled WGS sequence"/>
</dbReference>
<evidence type="ECO:0000313" key="1">
    <source>
        <dbReference type="EMBL" id="PZG13549.1"/>
    </source>
</evidence>
<reference evidence="1 2" key="1">
    <citation type="submission" date="2018-01" db="EMBL/GenBank/DDBJ databases">
        <title>Draft genome sequence of Jishengella sp. NA12.</title>
        <authorList>
            <person name="Sahin N."/>
            <person name="Ay H."/>
            <person name="Saygin H."/>
        </authorList>
    </citation>
    <scope>NUCLEOTIDE SEQUENCE [LARGE SCALE GENOMIC DNA]</scope>
    <source>
        <strain evidence="1 2">NA12</strain>
    </source>
</reference>
<gene>
    <name evidence="1" type="ORF">C1I95_23420</name>
</gene>
<dbReference type="EMBL" id="POTY01000173">
    <property type="protein sequence ID" value="PZG13549.1"/>
    <property type="molecule type" value="Genomic_DNA"/>
</dbReference>
<name>A0A2W2E9Y4_9ACTN</name>